<dbReference type="EMBL" id="VTPS01000004">
    <property type="protein sequence ID" value="TZE82799.1"/>
    <property type="molecule type" value="Genomic_DNA"/>
</dbReference>
<organism evidence="6 7">
    <name type="scientific">Calorimonas adulescens</name>
    <dbReference type="NCBI Taxonomy" id="2606906"/>
    <lineage>
        <taxon>Bacteria</taxon>
        <taxon>Bacillati</taxon>
        <taxon>Bacillota</taxon>
        <taxon>Clostridia</taxon>
        <taxon>Thermoanaerobacterales</taxon>
        <taxon>Thermoanaerobacteraceae</taxon>
        <taxon>Calorimonas</taxon>
    </lineage>
</organism>
<feature type="transmembrane region" description="Helical" evidence="4">
    <location>
        <begin position="79"/>
        <end position="99"/>
    </location>
</feature>
<evidence type="ECO:0000313" key="7">
    <source>
        <dbReference type="Proteomes" id="UP000322976"/>
    </source>
</evidence>
<keyword evidence="4" id="KW-0812">Transmembrane</keyword>
<keyword evidence="4" id="KW-0472">Membrane</keyword>
<evidence type="ECO:0000256" key="3">
    <source>
        <dbReference type="SAM" id="MobiDB-lite"/>
    </source>
</evidence>
<evidence type="ECO:0000313" key="6">
    <source>
        <dbReference type="EMBL" id="TZE82799.1"/>
    </source>
</evidence>
<keyword evidence="4" id="KW-1133">Transmembrane helix</keyword>
<dbReference type="InterPro" id="IPR041916">
    <property type="entry name" value="Anti_sigma_zinc_sf"/>
</dbReference>
<comment type="caution">
    <text evidence="6">The sequence shown here is derived from an EMBL/GenBank/DDBJ whole genome shotgun (WGS) entry which is preliminary data.</text>
</comment>
<feature type="region of interest" description="Disordered" evidence="3">
    <location>
        <begin position="121"/>
        <end position="174"/>
    </location>
</feature>
<evidence type="ECO:0000256" key="1">
    <source>
        <dbReference type="ARBA" id="ARBA00024353"/>
    </source>
</evidence>
<feature type="compositionally biased region" description="Basic and acidic residues" evidence="3">
    <location>
        <begin position="142"/>
        <end position="171"/>
    </location>
</feature>
<keyword evidence="7" id="KW-1185">Reference proteome</keyword>
<evidence type="ECO:0000256" key="4">
    <source>
        <dbReference type="SAM" id="Phobius"/>
    </source>
</evidence>
<dbReference type="InterPro" id="IPR027383">
    <property type="entry name" value="Znf_put"/>
</dbReference>
<name>A0A5D8QF41_9THEO</name>
<feature type="compositionally biased region" description="Basic and acidic residues" evidence="3">
    <location>
        <begin position="121"/>
        <end position="132"/>
    </location>
</feature>
<reference evidence="6 7" key="1">
    <citation type="submission" date="2019-08" db="EMBL/GenBank/DDBJ databases">
        <title>Calorimonas adulescens gen. nov., sp. nov., an anaerobic thermophilic bacterium from Sakhalin hot spring.</title>
        <authorList>
            <person name="Khomyakova M.A."/>
            <person name="Merkel A.Y."/>
            <person name="Novikov A."/>
            <person name="Bonch-Osmolovskaya E.A."/>
            <person name="Slobodkin A.I."/>
        </authorList>
    </citation>
    <scope>NUCLEOTIDE SEQUENCE [LARGE SCALE GENOMIC DNA]</scope>
    <source>
        <strain evidence="6 7">A05MB</strain>
    </source>
</reference>
<protein>
    <recommendedName>
        <fullName evidence="2">Anti-sigma-W factor RsiW</fullName>
    </recommendedName>
</protein>
<sequence length="286" mass="31707">MDCREVRDYLSLYIDGAIDDDKASDIERHLIGCEACQLELKKYIRIKEALNSFEDLPLPEGYNERLKKKLHSVEARPPFIKWIAAAAVVVVIVSGVHLISINGAGRERVADVQQSIDTHEFQAEDATADRPEGQVSTSQYSMKKEESNSVGSEKDIEIESSMKEAESRKDVSGVAAGCEKNTKNVTYDTGKTAEGSNRDGEGYGMFKTDIAQQQAEDVTTKIEEIIKKYNGKLLDEAEENGLTVLTVQIESSNENEFMEEVGKEAKKIEKTSGGILKIFLEGDKSE</sequence>
<dbReference type="Proteomes" id="UP000322976">
    <property type="component" value="Unassembled WGS sequence"/>
</dbReference>
<comment type="similarity">
    <text evidence="1">Belongs to the zinc-associated anti-sigma factor (ZAS) superfamily. Anti-sigma-W factor family.</text>
</comment>
<dbReference type="Pfam" id="PF13490">
    <property type="entry name" value="zf-HC2"/>
    <property type="match status" value="1"/>
</dbReference>
<dbReference type="AlphaFoldDB" id="A0A5D8QF41"/>
<feature type="domain" description="Putative zinc-finger" evidence="5">
    <location>
        <begin position="3"/>
        <end position="37"/>
    </location>
</feature>
<dbReference type="Gene3D" id="1.10.10.1320">
    <property type="entry name" value="Anti-sigma factor, zinc-finger domain"/>
    <property type="match status" value="1"/>
</dbReference>
<evidence type="ECO:0000256" key="2">
    <source>
        <dbReference type="ARBA" id="ARBA00024438"/>
    </source>
</evidence>
<dbReference type="RefSeq" id="WP_149544713.1">
    <property type="nucleotide sequence ID" value="NZ_VTPS01000004.1"/>
</dbReference>
<accession>A0A5D8QF41</accession>
<evidence type="ECO:0000259" key="5">
    <source>
        <dbReference type="Pfam" id="PF13490"/>
    </source>
</evidence>
<gene>
    <name evidence="6" type="ORF">FWJ32_04160</name>
</gene>
<proteinExistence type="inferred from homology"/>